<proteinExistence type="predicted"/>
<gene>
    <name evidence="1" type="ORF">EYF80_012631</name>
</gene>
<evidence type="ECO:0000313" key="2">
    <source>
        <dbReference type="Proteomes" id="UP000314294"/>
    </source>
</evidence>
<evidence type="ECO:0000313" key="1">
    <source>
        <dbReference type="EMBL" id="TNN77162.1"/>
    </source>
</evidence>
<comment type="caution">
    <text evidence="1">The sequence shown here is derived from an EMBL/GenBank/DDBJ whole genome shotgun (WGS) entry which is preliminary data.</text>
</comment>
<reference evidence="1 2" key="1">
    <citation type="submission" date="2019-03" db="EMBL/GenBank/DDBJ databases">
        <title>First draft genome of Liparis tanakae, snailfish: a comprehensive survey of snailfish specific genes.</title>
        <authorList>
            <person name="Kim W."/>
            <person name="Song I."/>
            <person name="Jeong J.-H."/>
            <person name="Kim D."/>
            <person name="Kim S."/>
            <person name="Ryu S."/>
            <person name="Song J.Y."/>
            <person name="Lee S.K."/>
        </authorList>
    </citation>
    <scope>NUCLEOTIDE SEQUENCE [LARGE SCALE GENOMIC DNA]</scope>
    <source>
        <tissue evidence="1">Muscle</tissue>
    </source>
</reference>
<protein>
    <submittedName>
        <fullName evidence="1">Uncharacterized protein</fullName>
    </submittedName>
</protein>
<organism evidence="1 2">
    <name type="scientific">Liparis tanakae</name>
    <name type="common">Tanaka's snailfish</name>
    <dbReference type="NCBI Taxonomy" id="230148"/>
    <lineage>
        <taxon>Eukaryota</taxon>
        <taxon>Metazoa</taxon>
        <taxon>Chordata</taxon>
        <taxon>Craniata</taxon>
        <taxon>Vertebrata</taxon>
        <taxon>Euteleostomi</taxon>
        <taxon>Actinopterygii</taxon>
        <taxon>Neopterygii</taxon>
        <taxon>Teleostei</taxon>
        <taxon>Neoteleostei</taxon>
        <taxon>Acanthomorphata</taxon>
        <taxon>Eupercaria</taxon>
        <taxon>Perciformes</taxon>
        <taxon>Cottioidei</taxon>
        <taxon>Cottales</taxon>
        <taxon>Liparidae</taxon>
        <taxon>Liparis</taxon>
    </lineage>
</organism>
<sequence length="65" mass="7269">MTALSFNSAILPRDLNGLCWGTTTYLLRWVANIRVHHSLFAEESAAGINKVDESGSKFFKTVRVQ</sequence>
<name>A0A4Z2IIR4_9TELE</name>
<keyword evidence="2" id="KW-1185">Reference proteome</keyword>
<dbReference type="EMBL" id="SRLO01000086">
    <property type="protein sequence ID" value="TNN77162.1"/>
    <property type="molecule type" value="Genomic_DNA"/>
</dbReference>
<dbReference type="Proteomes" id="UP000314294">
    <property type="component" value="Unassembled WGS sequence"/>
</dbReference>
<accession>A0A4Z2IIR4</accession>
<dbReference type="AlphaFoldDB" id="A0A4Z2IIR4"/>